<keyword evidence="2" id="KW-1185">Reference proteome</keyword>
<sequence length="94" mass="11066">MDTIYTQHETQKHLTNVRHFNTSVKIQSFEENIQLLDFFHCHLSQNLWQFYLRPLVDRNTRFGSSLQSPCRILSIFLSGRGSHFVANNEGVEIQ</sequence>
<dbReference type="Proteomes" id="UP000824782">
    <property type="component" value="Unassembled WGS sequence"/>
</dbReference>
<evidence type="ECO:0000313" key="2">
    <source>
        <dbReference type="Proteomes" id="UP000824782"/>
    </source>
</evidence>
<name>A0AAV6ZC38_ENGPU</name>
<proteinExistence type="predicted"/>
<comment type="caution">
    <text evidence="1">The sequence shown here is derived from an EMBL/GenBank/DDBJ whole genome shotgun (WGS) entry which is preliminary data.</text>
</comment>
<gene>
    <name evidence="1" type="ORF">GDO81_020413</name>
</gene>
<reference evidence="1" key="1">
    <citation type="thesis" date="2020" institute="ProQuest LLC" country="789 East Eisenhower Parkway, Ann Arbor, MI, USA">
        <title>Comparative Genomics and Chromosome Evolution.</title>
        <authorList>
            <person name="Mudd A.B."/>
        </authorList>
    </citation>
    <scope>NUCLEOTIDE SEQUENCE</scope>
    <source>
        <strain evidence="1">237g6f4</strain>
        <tissue evidence="1">Blood</tissue>
    </source>
</reference>
<organism evidence="1 2">
    <name type="scientific">Engystomops pustulosus</name>
    <name type="common">Tungara frog</name>
    <name type="synonym">Physalaemus pustulosus</name>
    <dbReference type="NCBI Taxonomy" id="76066"/>
    <lineage>
        <taxon>Eukaryota</taxon>
        <taxon>Metazoa</taxon>
        <taxon>Chordata</taxon>
        <taxon>Craniata</taxon>
        <taxon>Vertebrata</taxon>
        <taxon>Euteleostomi</taxon>
        <taxon>Amphibia</taxon>
        <taxon>Batrachia</taxon>
        <taxon>Anura</taxon>
        <taxon>Neobatrachia</taxon>
        <taxon>Hyloidea</taxon>
        <taxon>Leptodactylidae</taxon>
        <taxon>Leiuperinae</taxon>
        <taxon>Engystomops</taxon>
    </lineage>
</organism>
<accession>A0AAV6ZC38</accession>
<dbReference type="EMBL" id="WNYA01001455">
    <property type="protein sequence ID" value="KAG8545740.1"/>
    <property type="molecule type" value="Genomic_DNA"/>
</dbReference>
<protein>
    <submittedName>
        <fullName evidence="1">Uncharacterized protein</fullName>
    </submittedName>
</protein>
<evidence type="ECO:0000313" key="1">
    <source>
        <dbReference type="EMBL" id="KAG8545740.1"/>
    </source>
</evidence>
<dbReference type="AlphaFoldDB" id="A0AAV6ZC38"/>